<dbReference type="AlphaFoldDB" id="A0A1Y6C8I3"/>
<proteinExistence type="predicted"/>
<reference evidence="5" key="1">
    <citation type="submission" date="2017-04" db="EMBL/GenBank/DDBJ databases">
        <authorList>
            <person name="Varghese N."/>
            <person name="Submissions S."/>
        </authorList>
    </citation>
    <scope>NUCLEOTIDE SEQUENCE [LARGE SCALE GENOMIC DNA]</scope>
    <source>
        <strain evidence="5">DSM 22618</strain>
    </source>
</reference>
<evidence type="ECO:0000313" key="4">
    <source>
        <dbReference type="EMBL" id="SMF48383.1"/>
    </source>
</evidence>
<dbReference type="Proteomes" id="UP000192920">
    <property type="component" value="Unassembled WGS sequence"/>
</dbReference>
<protein>
    <submittedName>
        <fullName evidence="4">Arginine succinyltransferase</fullName>
    </submittedName>
</protein>
<dbReference type="PANTHER" id="PTHR30420">
    <property type="entry name" value="N-SUCCINYLARGININE DIHYDROLASE"/>
    <property type="match status" value="1"/>
</dbReference>
<keyword evidence="3" id="KW-0012">Acyltransferase</keyword>
<evidence type="ECO:0000256" key="1">
    <source>
        <dbReference type="ARBA" id="ARBA00022503"/>
    </source>
</evidence>
<dbReference type="EMBL" id="FXAG01000025">
    <property type="protein sequence ID" value="SMF48383.1"/>
    <property type="molecule type" value="Genomic_DNA"/>
</dbReference>
<dbReference type="GO" id="GO:0006527">
    <property type="term" value="P:L-arginine catabolic process"/>
    <property type="evidence" value="ECO:0007669"/>
    <property type="project" value="InterPro"/>
</dbReference>
<dbReference type="InterPro" id="IPR016181">
    <property type="entry name" value="Acyl_CoA_acyltransferase"/>
</dbReference>
<dbReference type="PANTHER" id="PTHR30420:SF1">
    <property type="entry name" value="ARGININE N-SUCCINYLTRANSFERASE"/>
    <property type="match status" value="1"/>
</dbReference>
<keyword evidence="2 4" id="KW-0808">Transferase</keyword>
<dbReference type="Pfam" id="PF04958">
    <property type="entry name" value="AstA"/>
    <property type="match status" value="1"/>
</dbReference>
<evidence type="ECO:0000256" key="3">
    <source>
        <dbReference type="ARBA" id="ARBA00023315"/>
    </source>
</evidence>
<keyword evidence="1" id="KW-0056">Arginine metabolism</keyword>
<dbReference type="SUPFAM" id="SSF55729">
    <property type="entry name" value="Acyl-CoA N-acyltransferases (Nat)"/>
    <property type="match status" value="1"/>
</dbReference>
<dbReference type="RefSeq" id="WP_085277570.1">
    <property type="nucleotide sequence ID" value="NZ_FXAG01000025.1"/>
</dbReference>
<dbReference type="InterPro" id="IPR007041">
    <property type="entry name" value="Arg_succinylTrfase_AstA/AruG"/>
</dbReference>
<sequence>MIVMRLCRLDDVDALVELAHKAGPGMTTLKPDHAVQAARLERVQRTVDGTAPLAEQGYLFVLEDSDSGKVVGVCGLEVAVGLDQPFYTYRMDSFVHASRELGLWTKMDKLHMSHGLTGYSELCTLFLDPDYRVNGNGALLSKARFMFLAQFPQRFAEHICAEMRGHFDENGESPFWKALGAHFYRIDFHEADHLVALGKKSFLAELMPRYPVYIDFLPPEAQACIGKVHKDTEPARRLLEAEGLRLEHHVDIFEGGPVLEARIDSLRVMRDSQLCHVEIVPEHAAAGDLRYLVANGELADFRVILASANPADGVIALSAEHAQALHVKSGDTVRAMTLYPAAKAAS</sequence>
<dbReference type="Gene3D" id="2.40.40.20">
    <property type="match status" value="1"/>
</dbReference>
<keyword evidence="5" id="KW-1185">Reference proteome</keyword>
<evidence type="ECO:0000313" key="5">
    <source>
        <dbReference type="Proteomes" id="UP000192920"/>
    </source>
</evidence>
<dbReference type="STRING" id="1123014.SAMN02745746_03557"/>
<dbReference type="GO" id="GO:0008791">
    <property type="term" value="F:arginine N-succinyltransferase activity"/>
    <property type="evidence" value="ECO:0007669"/>
    <property type="project" value="InterPro"/>
</dbReference>
<dbReference type="Gene3D" id="3.40.630.30">
    <property type="match status" value="1"/>
</dbReference>
<organism evidence="4 5">
    <name type="scientific">Pseudogulbenkiania subflava DSM 22618</name>
    <dbReference type="NCBI Taxonomy" id="1123014"/>
    <lineage>
        <taxon>Bacteria</taxon>
        <taxon>Pseudomonadati</taxon>
        <taxon>Pseudomonadota</taxon>
        <taxon>Betaproteobacteria</taxon>
        <taxon>Neisseriales</taxon>
        <taxon>Chromobacteriaceae</taxon>
        <taxon>Pseudogulbenkiania</taxon>
    </lineage>
</organism>
<accession>A0A1Y6C8I3</accession>
<dbReference type="NCBIfam" id="TIGR03243">
    <property type="entry name" value="arg_catab_AOST"/>
    <property type="match status" value="1"/>
</dbReference>
<dbReference type="NCBIfam" id="TIGR03244">
    <property type="entry name" value="arg_catab_AstA"/>
    <property type="match status" value="1"/>
</dbReference>
<name>A0A1Y6C8I3_9NEIS</name>
<gene>
    <name evidence="4" type="ORF">SAMN02745746_03557</name>
</gene>
<evidence type="ECO:0000256" key="2">
    <source>
        <dbReference type="ARBA" id="ARBA00022679"/>
    </source>
</evidence>
<dbReference type="InterPro" id="IPR017650">
    <property type="entry name" value="Arginine_N-succinylTrfase"/>
</dbReference>